<feature type="non-terminal residue" evidence="2">
    <location>
        <position position="171"/>
    </location>
</feature>
<feature type="compositionally biased region" description="Basic and acidic residues" evidence="1">
    <location>
        <begin position="133"/>
        <end position="158"/>
    </location>
</feature>
<comment type="caution">
    <text evidence="2">The sequence shown here is derived from an EMBL/GenBank/DDBJ whole genome shotgun (WGS) entry which is preliminary data.</text>
</comment>
<evidence type="ECO:0000256" key="1">
    <source>
        <dbReference type="SAM" id="MobiDB-lite"/>
    </source>
</evidence>
<protein>
    <submittedName>
        <fullName evidence="2">Uncharacterized protein</fullName>
    </submittedName>
</protein>
<dbReference type="Proteomes" id="UP000324800">
    <property type="component" value="Unassembled WGS sequence"/>
</dbReference>
<accession>A0A5J4THJ4</accession>
<evidence type="ECO:0000313" key="2">
    <source>
        <dbReference type="EMBL" id="KAA6357210.1"/>
    </source>
</evidence>
<gene>
    <name evidence="2" type="ORF">EZS28_047263</name>
</gene>
<organism evidence="2 3">
    <name type="scientific">Streblomastix strix</name>
    <dbReference type="NCBI Taxonomy" id="222440"/>
    <lineage>
        <taxon>Eukaryota</taxon>
        <taxon>Metamonada</taxon>
        <taxon>Preaxostyla</taxon>
        <taxon>Oxymonadida</taxon>
        <taxon>Streblomastigidae</taxon>
        <taxon>Streblomastix</taxon>
    </lineage>
</organism>
<evidence type="ECO:0000313" key="3">
    <source>
        <dbReference type="Proteomes" id="UP000324800"/>
    </source>
</evidence>
<sequence length="171" mass="20961">MMQQPIAVASLIQKLTTENEQLRREKDEIETEFDEKIEILEKKYYDEKNWKEIAENKLSKADKNLLEEENEKKEVKVKLQNEIELEKKIHEKENERIEIELKYKYEREAKNELIEQVKDIEQSLQQEIERRRNVEDENRRIKKDNQNQKKENERLKQEVEDESDLIGEFEQ</sequence>
<name>A0A5J4THJ4_9EUKA</name>
<dbReference type="EMBL" id="SNRW01031752">
    <property type="protein sequence ID" value="KAA6357210.1"/>
    <property type="molecule type" value="Genomic_DNA"/>
</dbReference>
<dbReference type="AlphaFoldDB" id="A0A5J4THJ4"/>
<proteinExistence type="predicted"/>
<reference evidence="2 3" key="1">
    <citation type="submission" date="2019-03" db="EMBL/GenBank/DDBJ databases">
        <title>Single cell metagenomics reveals metabolic interactions within the superorganism composed of flagellate Streblomastix strix and complex community of Bacteroidetes bacteria on its surface.</title>
        <authorList>
            <person name="Treitli S.C."/>
            <person name="Kolisko M."/>
            <person name="Husnik F."/>
            <person name="Keeling P."/>
            <person name="Hampl V."/>
        </authorList>
    </citation>
    <scope>NUCLEOTIDE SEQUENCE [LARGE SCALE GENOMIC DNA]</scope>
    <source>
        <strain evidence="2">ST1C</strain>
    </source>
</reference>
<feature type="region of interest" description="Disordered" evidence="1">
    <location>
        <begin position="133"/>
        <end position="171"/>
    </location>
</feature>
<feature type="compositionally biased region" description="Acidic residues" evidence="1">
    <location>
        <begin position="159"/>
        <end position="171"/>
    </location>
</feature>